<organism evidence="2">
    <name type="scientific">Arabidopsis thaliana</name>
    <name type="common">Mouse-ear cress</name>
    <dbReference type="NCBI Taxonomy" id="3702"/>
    <lineage>
        <taxon>Eukaryota</taxon>
        <taxon>Viridiplantae</taxon>
        <taxon>Streptophyta</taxon>
        <taxon>Embryophyta</taxon>
        <taxon>Tracheophyta</taxon>
        <taxon>Spermatophyta</taxon>
        <taxon>Magnoliopsida</taxon>
        <taxon>eudicotyledons</taxon>
        <taxon>Gunneridae</taxon>
        <taxon>Pentapetalae</taxon>
        <taxon>rosids</taxon>
        <taxon>malvids</taxon>
        <taxon>Brassicales</taxon>
        <taxon>Brassicaceae</taxon>
        <taxon>Camelineae</taxon>
        <taxon>Arabidopsis</taxon>
    </lineage>
</organism>
<reference evidence="2" key="1">
    <citation type="submission" date="2006-04" db="EMBL/GenBank/DDBJ databases">
        <authorList>
            <person name="Underwood B.A."/>
            <person name="Xiao Y."/>
            <person name="Moskal W."/>
            <person name="Monaghan E."/>
            <person name="Wang W."/>
            <person name="Redman J."/>
            <person name="Wu H.C."/>
            <person name="Utterback T."/>
            <person name="Town C.D."/>
        </authorList>
    </citation>
    <scope>NUCLEOTIDE SEQUENCE</scope>
</reference>
<accession>Q1G3P1</accession>
<evidence type="ECO:0000313" key="2">
    <source>
        <dbReference type="EMBL" id="ABF59353.1"/>
    </source>
</evidence>
<evidence type="ECO:0000256" key="1">
    <source>
        <dbReference type="SAM" id="MobiDB-lite"/>
    </source>
</evidence>
<feature type="region of interest" description="Disordered" evidence="1">
    <location>
        <begin position="26"/>
        <end position="51"/>
    </location>
</feature>
<protein>
    <submittedName>
        <fullName evidence="2">Uncharacterized protein</fullName>
    </submittedName>
</protein>
<dbReference type="EMBL" id="DQ487543">
    <property type="protein sequence ID" value="ABF59353.1"/>
    <property type="molecule type" value="Genomic_DNA"/>
</dbReference>
<sequence>MCITYLAVFRYIGCFWSSNRGETEQKVRMPNDAFSQSTRSQPRSPARANHSITTTEKLEAQFYSITKPEESPIKPLDHSEAILLVLYLTRQVESSEEKRSRQNHSIAT</sequence>
<proteinExistence type="predicted"/>
<dbReference type="AlphaFoldDB" id="Q1G3P1"/>
<name>Q1G3P1_ARATH</name>
<feature type="compositionally biased region" description="Polar residues" evidence="1">
    <location>
        <begin position="33"/>
        <end position="43"/>
    </location>
</feature>